<feature type="region of interest" description="Disordered" evidence="1">
    <location>
        <begin position="1"/>
        <end position="23"/>
    </location>
</feature>
<protein>
    <submittedName>
        <fullName evidence="3">Uncharacterized protein</fullName>
    </submittedName>
</protein>
<keyword evidence="2" id="KW-0472">Membrane</keyword>
<evidence type="ECO:0000313" key="3">
    <source>
        <dbReference type="EMBL" id="BCO98044.1"/>
    </source>
</evidence>
<keyword evidence="2" id="KW-0812">Transmembrane</keyword>
<name>A0A7R7RLB8_MYCIT</name>
<keyword evidence="2" id="KW-1133">Transmembrane helix</keyword>
<evidence type="ECO:0000256" key="1">
    <source>
        <dbReference type="SAM" id="MobiDB-lite"/>
    </source>
</evidence>
<dbReference type="AlphaFoldDB" id="A0A7R7RLB8"/>
<dbReference type="EMBL" id="AP024255">
    <property type="protein sequence ID" value="BCO98044.1"/>
    <property type="molecule type" value="Genomic_DNA"/>
</dbReference>
<feature type="compositionally biased region" description="Basic and acidic residues" evidence="1">
    <location>
        <begin position="13"/>
        <end position="23"/>
    </location>
</feature>
<dbReference type="Proteomes" id="UP000595205">
    <property type="component" value="Chromosome"/>
</dbReference>
<feature type="transmembrane region" description="Helical" evidence="2">
    <location>
        <begin position="33"/>
        <end position="56"/>
    </location>
</feature>
<evidence type="ECO:0000313" key="4">
    <source>
        <dbReference type="Proteomes" id="UP000595205"/>
    </source>
</evidence>
<evidence type="ECO:0000256" key="2">
    <source>
        <dbReference type="SAM" id="Phobius"/>
    </source>
</evidence>
<gene>
    <name evidence="3" type="ORF">MINTM018_08140</name>
</gene>
<sequence>MGPSVGAPSRIHRSLEKGADRTVNPERRRKRALMVFQIFIYGYLLLMFGIQLSMWATRNW</sequence>
<accession>A0A7R7RLB8</accession>
<organism evidence="3 4">
    <name type="scientific">Mycobacterium intracellulare</name>
    <dbReference type="NCBI Taxonomy" id="1767"/>
    <lineage>
        <taxon>Bacteria</taxon>
        <taxon>Bacillati</taxon>
        <taxon>Actinomycetota</taxon>
        <taxon>Actinomycetes</taxon>
        <taxon>Mycobacteriales</taxon>
        <taxon>Mycobacteriaceae</taxon>
        <taxon>Mycobacterium</taxon>
        <taxon>Mycobacterium avium complex (MAC)</taxon>
    </lineage>
</organism>
<proteinExistence type="predicted"/>
<reference evidence="3 4" key="1">
    <citation type="submission" date="2020-12" db="EMBL/GenBank/DDBJ databases">
        <title>Genome sequence of clinical Mycobacterium intracellulare strains.</title>
        <authorList>
            <person name="Tateishi Y."/>
            <person name="Matsumoto S."/>
            <person name="Fukushima Y."/>
            <person name="Nakajima C."/>
            <person name="Suzuki Y."/>
        </authorList>
    </citation>
    <scope>NUCLEOTIDE SEQUENCE [LARGE SCALE GENOMIC DNA]</scope>
    <source>
        <strain evidence="3 4">M018</strain>
    </source>
</reference>